<reference evidence="2" key="1">
    <citation type="submission" date="2013-09" db="EMBL/GenBank/DDBJ databases">
        <title>Corchorus olitorius genome sequencing.</title>
        <authorList>
            <person name="Alam M."/>
            <person name="Haque M.S."/>
            <person name="Islam M.S."/>
            <person name="Emdad E.M."/>
            <person name="Islam M.M."/>
            <person name="Ahmed B."/>
            <person name="Halim A."/>
            <person name="Hossen Q.M.M."/>
            <person name="Hossain M.Z."/>
            <person name="Ahmed R."/>
            <person name="Khan M.M."/>
            <person name="Islam R."/>
            <person name="Rashid M.M."/>
            <person name="Khan S.A."/>
            <person name="Rahman M.S."/>
            <person name="Alam M."/>
            <person name="Yahiya A.S."/>
            <person name="Khan M.S."/>
            <person name="Azam M.S."/>
            <person name="Haque T."/>
            <person name="Lashkar M.Z.H."/>
            <person name="Akhand A.I."/>
            <person name="Morshed G."/>
            <person name="Roy S."/>
            <person name="Uddin K.S."/>
            <person name="Rabeya T."/>
            <person name="Hossain A.S."/>
            <person name="Chowdhury A."/>
            <person name="Snigdha A.R."/>
            <person name="Mortoza M.S."/>
            <person name="Matin S.A."/>
            <person name="Hoque S.M.E."/>
            <person name="Islam M.K."/>
            <person name="Roy D.K."/>
            <person name="Haider R."/>
            <person name="Moosa M.M."/>
            <person name="Elias S.M."/>
            <person name="Hasan A.M."/>
            <person name="Jahan S."/>
            <person name="Shafiuddin M."/>
            <person name="Mahmood N."/>
            <person name="Shommy N.S."/>
        </authorList>
    </citation>
    <scope>NUCLEOTIDE SEQUENCE [LARGE SCALE GENOMIC DNA]</scope>
    <source>
        <strain evidence="2">cv. O-4</strain>
    </source>
</reference>
<dbReference type="AlphaFoldDB" id="A0A1R3K2R4"/>
<dbReference type="Proteomes" id="UP000187203">
    <property type="component" value="Unassembled WGS sequence"/>
</dbReference>
<evidence type="ECO:0000313" key="1">
    <source>
        <dbReference type="EMBL" id="OMP01380.1"/>
    </source>
</evidence>
<proteinExistence type="predicted"/>
<organism evidence="1 2">
    <name type="scientific">Corchorus olitorius</name>
    <dbReference type="NCBI Taxonomy" id="93759"/>
    <lineage>
        <taxon>Eukaryota</taxon>
        <taxon>Viridiplantae</taxon>
        <taxon>Streptophyta</taxon>
        <taxon>Embryophyta</taxon>
        <taxon>Tracheophyta</taxon>
        <taxon>Spermatophyta</taxon>
        <taxon>Magnoliopsida</taxon>
        <taxon>eudicotyledons</taxon>
        <taxon>Gunneridae</taxon>
        <taxon>Pentapetalae</taxon>
        <taxon>rosids</taxon>
        <taxon>malvids</taxon>
        <taxon>Malvales</taxon>
        <taxon>Malvaceae</taxon>
        <taxon>Grewioideae</taxon>
        <taxon>Apeibeae</taxon>
        <taxon>Corchorus</taxon>
    </lineage>
</organism>
<dbReference type="EMBL" id="AWUE01014779">
    <property type="protein sequence ID" value="OMP01380.1"/>
    <property type="molecule type" value="Genomic_DNA"/>
</dbReference>
<sequence length="71" mass="8149">MQGEARIRKKSDIGAAQSEMNFYALRHNPIFRLNLTNIAFIIRNPPKAKVKNTMKCLTLSIREPDKEQSFG</sequence>
<keyword evidence="2" id="KW-1185">Reference proteome</keyword>
<comment type="caution">
    <text evidence="1">The sequence shown here is derived from an EMBL/GenBank/DDBJ whole genome shotgun (WGS) entry which is preliminary data.</text>
</comment>
<gene>
    <name evidence="1" type="ORF">COLO4_11938</name>
</gene>
<name>A0A1R3K2R4_9ROSI</name>
<accession>A0A1R3K2R4</accession>
<evidence type="ECO:0000313" key="2">
    <source>
        <dbReference type="Proteomes" id="UP000187203"/>
    </source>
</evidence>
<protein>
    <submittedName>
        <fullName evidence="1">Aberrant pollen transmission1</fullName>
    </submittedName>
</protein>